<sequence length="192" mass="21890">MDLERTEGPIFGGPYEVYENLNGNDENNKTFKEQQQKVVSDKKEPQIIKPKRKRIAKFKKHFTPGQPCTQATINLLRNRSQSKSPIPKSPTATFCSNGSSYENTYLNPQQPQYSRSCSLSPSPLMSPSLSPSDFSSSSASSSYCPQGGGYFPFNGENQQQHQQSNQLYPQWNYDNNQYYSSENICYNYDRSF</sequence>
<proteinExistence type="predicted"/>
<name>A0AC35FG51_9BILA</name>
<dbReference type="Proteomes" id="UP000887580">
    <property type="component" value="Unplaced"/>
</dbReference>
<protein>
    <submittedName>
        <fullName evidence="2">Uncharacterized protein</fullName>
    </submittedName>
</protein>
<accession>A0AC35FG51</accession>
<reference evidence="2" key="1">
    <citation type="submission" date="2022-11" db="UniProtKB">
        <authorList>
            <consortium name="WormBaseParasite"/>
        </authorList>
    </citation>
    <scope>IDENTIFICATION</scope>
</reference>
<evidence type="ECO:0000313" key="2">
    <source>
        <dbReference type="WBParaSite" id="PS1159_v2.g16464.t1"/>
    </source>
</evidence>
<evidence type="ECO:0000313" key="1">
    <source>
        <dbReference type="Proteomes" id="UP000887580"/>
    </source>
</evidence>
<organism evidence="1 2">
    <name type="scientific">Panagrolaimus sp. PS1159</name>
    <dbReference type="NCBI Taxonomy" id="55785"/>
    <lineage>
        <taxon>Eukaryota</taxon>
        <taxon>Metazoa</taxon>
        <taxon>Ecdysozoa</taxon>
        <taxon>Nematoda</taxon>
        <taxon>Chromadorea</taxon>
        <taxon>Rhabditida</taxon>
        <taxon>Tylenchina</taxon>
        <taxon>Panagrolaimomorpha</taxon>
        <taxon>Panagrolaimoidea</taxon>
        <taxon>Panagrolaimidae</taxon>
        <taxon>Panagrolaimus</taxon>
    </lineage>
</organism>
<dbReference type="WBParaSite" id="PS1159_v2.g16464.t1">
    <property type="protein sequence ID" value="PS1159_v2.g16464.t1"/>
    <property type="gene ID" value="PS1159_v2.g16464"/>
</dbReference>